<keyword evidence="4" id="KW-1185">Reference proteome</keyword>
<dbReference type="CDD" id="cd04370">
    <property type="entry name" value="BAH"/>
    <property type="match status" value="1"/>
</dbReference>
<dbReference type="GO" id="GO:0003682">
    <property type="term" value="F:chromatin binding"/>
    <property type="evidence" value="ECO:0007669"/>
    <property type="project" value="InterPro"/>
</dbReference>
<name>A0AAN6WM28_9PEZI</name>
<proteinExistence type="predicted"/>
<evidence type="ECO:0000313" key="4">
    <source>
        <dbReference type="Proteomes" id="UP001302126"/>
    </source>
</evidence>
<dbReference type="Gene3D" id="2.30.30.490">
    <property type="match status" value="1"/>
</dbReference>
<dbReference type="InterPro" id="IPR001025">
    <property type="entry name" value="BAH_dom"/>
</dbReference>
<accession>A0AAN6WM28</accession>
<feature type="region of interest" description="Disordered" evidence="1">
    <location>
        <begin position="1"/>
        <end position="38"/>
    </location>
</feature>
<feature type="compositionally biased region" description="Basic residues" evidence="1">
    <location>
        <begin position="1"/>
        <end position="16"/>
    </location>
</feature>
<evidence type="ECO:0000256" key="1">
    <source>
        <dbReference type="SAM" id="MobiDB-lite"/>
    </source>
</evidence>
<dbReference type="EMBL" id="MU864504">
    <property type="protein sequence ID" value="KAK4184123.1"/>
    <property type="molecule type" value="Genomic_DNA"/>
</dbReference>
<dbReference type="Proteomes" id="UP001302126">
    <property type="component" value="Unassembled WGS sequence"/>
</dbReference>
<gene>
    <name evidence="3" type="ORF">QBC35DRAFT_466743</name>
</gene>
<dbReference type="SMART" id="SM00439">
    <property type="entry name" value="BAH"/>
    <property type="match status" value="1"/>
</dbReference>
<reference evidence="3" key="1">
    <citation type="journal article" date="2023" name="Mol. Phylogenet. Evol.">
        <title>Genome-scale phylogeny and comparative genomics of the fungal order Sordariales.</title>
        <authorList>
            <person name="Hensen N."/>
            <person name="Bonometti L."/>
            <person name="Westerberg I."/>
            <person name="Brannstrom I.O."/>
            <person name="Guillou S."/>
            <person name="Cros-Aarteil S."/>
            <person name="Calhoun S."/>
            <person name="Haridas S."/>
            <person name="Kuo A."/>
            <person name="Mondo S."/>
            <person name="Pangilinan J."/>
            <person name="Riley R."/>
            <person name="LaButti K."/>
            <person name="Andreopoulos B."/>
            <person name="Lipzen A."/>
            <person name="Chen C."/>
            <person name="Yan M."/>
            <person name="Daum C."/>
            <person name="Ng V."/>
            <person name="Clum A."/>
            <person name="Steindorff A."/>
            <person name="Ohm R.A."/>
            <person name="Martin F."/>
            <person name="Silar P."/>
            <person name="Natvig D.O."/>
            <person name="Lalanne C."/>
            <person name="Gautier V."/>
            <person name="Ament-Velasquez S.L."/>
            <person name="Kruys A."/>
            <person name="Hutchinson M.I."/>
            <person name="Powell A.J."/>
            <person name="Barry K."/>
            <person name="Miller A.N."/>
            <person name="Grigoriev I.V."/>
            <person name="Debuchy R."/>
            <person name="Gladieux P."/>
            <person name="Hiltunen Thoren M."/>
            <person name="Johannesson H."/>
        </authorList>
    </citation>
    <scope>NUCLEOTIDE SEQUENCE</scope>
    <source>
        <strain evidence="3">PSN309</strain>
    </source>
</reference>
<evidence type="ECO:0000313" key="3">
    <source>
        <dbReference type="EMBL" id="KAK4184123.1"/>
    </source>
</evidence>
<dbReference type="InterPro" id="IPR043151">
    <property type="entry name" value="BAH_sf"/>
</dbReference>
<protein>
    <recommendedName>
        <fullName evidence="2">BAH domain-containing protein</fullName>
    </recommendedName>
</protein>
<organism evidence="3 4">
    <name type="scientific">Podospora australis</name>
    <dbReference type="NCBI Taxonomy" id="1536484"/>
    <lineage>
        <taxon>Eukaryota</taxon>
        <taxon>Fungi</taxon>
        <taxon>Dikarya</taxon>
        <taxon>Ascomycota</taxon>
        <taxon>Pezizomycotina</taxon>
        <taxon>Sordariomycetes</taxon>
        <taxon>Sordariomycetidae</taxon>
        <taxon>Sordariales</taxon>
        <taxon>Podosporaceae</taxon>
        <taxon>Podospora</taxon>
    </lineage>
</organism>
<sequence length="189" mass="21440">MAGTKKKTRNRLKGTKKQTQNRSKGTKKQTQNRPSRKFLQDHEGYKSFFLGKTKFCVGDTISVANPDTVKWQQDTQDGKAGADDQPTWAARIISIFAMDRVHVYAWVQWFYSPSDLPEKARADGSFGKQELILSNHTDLIPAQSAIDILQVEDLHDGADNVPGDGMLHWKRFWDFDAQEFSSDATFISL</sequence>
<dbReference type="AlphaFoldDB" id="A0AAN6WM28"/>
<comment type="caution">
    <text evidence="3">The sequence shown here is derived from an EMBL/GenBank/DDBJ whole genome shotgun (WGS) entry which is preliminary data.</text>
</comment>
<feature type="domain" description="BAH" evidence="2">
    <location>
        <begin position="53"/>
        <end position="184"/>
    </location>
</feature>
<reference evidence="3" key="2">
    <citation type="submission" date="2023-05" db="EMBL/GenBank/DDBJ databases">
        <authorList>
            <consortium name="Lawrence Berkeley National Laboratory"/>
            <person name="Steindorff A."/>
            <person name="Hensen N."/>
            <person name="Bonometti L."/>
            <person name="Westerberg I."/>
            <person name="Brannstrom I.O."/>
            <person name="Guillou S."/>
            <person name="Cros-Aarteil S."/>
            <person name="Calhoun S."/>
            <person name="Haridas S."/>
            <person name="Kuo A."/>
            <person name="Mondo S."/>
            <person name="Pangilinan J."/>
            <person name="Riley R."/>
            <person name="Labutti K."/>
            <person name="Andreopoulos B."/>
            <person name="Lipzen A."/>
            <person name="Chen C."/>
            <person name="Yanf M."/>
            <person name="Daum C."/>
            <person name="Ng V."/>
            <person name="Clum A."/>
            <person name="Ohm R."/>
            <person name="Martin F."/>
            <person name="Silar P."/>
            <person name="Natvig D."/>
            <person name="Lalanne C."/>
            <person name="Gautier V."/>
            <person name="Ament-Velasquez S.L."/>
            <person name="Kruys A."/>
            <person name="Hutchinson M.I."/>
            <person name="Powell A.J."/>
            <person name="Barry K."/>
            <person name="Miller A.N."/>
            <person name="Grigoriev I.V."/>
            <person name="Debuchy R."/>
            <person name="Gladieux P."/>
            <person name="Thoren M.H."/>
            <person name="Johannesson H."/>
        </authorList>
    </citation>
    <scope>NUCLEOTIDE SEQUENCE</scope>
    <source>
        <strain evidence="3">PSN309</strain>
    </source>
</reference>
<dbReference type="PROSITE" id="PS51038">
    <property type="entry name" value="BAH"/>
    <property type="match status" value="1"/>
</dbReference>
<feature type="compositionally biased region" description="Polar residues" evidence="1">
    <location>
        <begin position="17"/>
        <end position="33"/>
    </location>
</feature>
<dbReference type="PANTHER" id="PTHR46364">
    <property type="entry name" value="OS08G0421900 PROTEIN"/>
    <property type="match status" value="1"/>
</dbReference>
<evidence type="ECO:0000259" key="2">
    <source>
        <dbReference type="PROSITE" id="PS51038"/>
    </source>
</evidence>
<dbReference type="Pfam" id="PF01426">
    <property type="entry name" value="BAH"/>
    <property type="match status" value="1"/>
</dbReference>